<feature type="domain" description="DNA methylase N-4/N-6" evidence="10">
    <location>
        <begin position="146"/>
        <end position="281"/>
    </location>
</feature>
<dbReference type="AlphaFoldDB" id="A0A3D3R5N0"/>
<evidence type="ECO:0000259" key="10">
    <source>
        <dbReference type="Pfam" id="PF01555"/>
    </source>
</evidence>
<evidence type="ECO:0000313" key="12">
    <source>
        <dbReference type="Proteomes" id="UP000263642"/>
    </source>
</evidence>
<gene>
    <name evidence="11" type="ORF">DIT97_14160</name>
</gene>
<proteinExistence type="inferred from homology"/>
<evidence type="ECO:0000256" key="1">
    <source>
        <dbReference type="ARBA" id="ARBA00010203"/>
    </source>
</evidence>
<keyword evidence="3 11" id="KW-0808">Transferase</keyword>
<dbReference type="SUPFAM" id="SSF53335">
    <property type="entry name" value="S-adenosyl-L-methionine-dependent methyltransferases"/>
    <property type="match status" value="2"/>
</dbReference>
<evidence type="ECO:0000256" key="9">
    <source>
        <dbReference type="SAM" id="MobiDB-lite"/>
    </source>
</evidence>
<dbReference type="InterPro" id="IPR001091">
    <property type="entry name" value="RM_Methyltransferase"/>
</dbReference>
<dbReference type="GO" id="GO:0032259">
    <property type="term" value="P:methylation"/>
    <property type="evidence" value="ECO:0007669"/>
    <property type="project" value="UniProtKB-KW"/>
</dbReference>
<keyword evidence="2 11" id="KW-0489">Methyltransferase</keyword>
<feature type="domain" description="DNA methylase N-4/N-6" evidence="10">
    <location>
        <begin position="29"/>
        <end position="109"/>
    </location>
</feature>
<keyword evidence="4" id="KW-0949">S-adenosyl-L-methionine</keyword>
<dbReference type="GO" id="GO:0008170">
    <property type="term" value="F:N-methyltransferase activity"/>
    <property type="evidence" value="ECO:0007669"/>
    <property type="project" value="InterPro"/>
</dbReference>
<comment type="caution">
    <text evidence="11">The sequence shown here is derived from an EMBL/GenBank/DDBJ whole genome shotgun (WGS) entry which is preliminary data.</text>
</comment>
<protein>
    <recommendedName>
        <fullName evidence="8">Methyltransferase</fullName>
        <ecNumber evidence="8">2.1.1.-</ecNumber>
    </recommendedName>
</protein>
<dbReference type="InterPro" id="IPR017985">
    <property type="entry name" value="MeTrfase_CN4_CS"/>
</dbReference>
<keyword evidence="6" id="KW-0238">DNA-binding</keyword>
<dbReference type="EMBL" id="DQAY01000080">
    <property type="protein sequence ID" value="HCO24123.1"/>
    <property type="molecule type" value="Genomic_DNA"/>
</dbReference>
<sequence>MSTSDEPAKKKRTRQLPPPYNALDGKRWIQNSISVWSDIRKSLEEVRLKHPAIFPEMLVERLIETFLPLQGEVILDPFAGSGSTIVTAEKMGKTGIGLELSEDYAEVARNRLMALSLEADDQTECKSRIIHGSALQLAEHVAPESVDLCITSPPYWNVLNQRRSADHKEVRHYGNHDQDLGVIEDYNAFLDELDRVFTQVLTALKPGAYCCAIVMDLRKRSRFFPFHSDLASRLQEIGFLYDDLIIWNRQAEYNNLRPLGFPSVFRVNKVHEFIVLMQKPKQ</sequence>
<dbReference type="EC" id="2.1.1.-" evidence="8"/>
<organism evidence="11 12">
    <name type="scientific">Gimesia maris</name>
    <dbReference type="NCBI Taxonomy" id="122"/>
    <lineage>
        <taxon>Bacteria</taxon>
        <taxon>Pseudomonadati</taxon>
        <taxon>Planctomycetota</taxon>
        <taxon>Planctomycetia</taxon>
        <taxon>Planctomycetales</taxon>
        <taxon>Planctomycetaceae</taxon>
        <taxon>Gimesia</taxon>
    </lineage>
</organism>
<dbReference type="PROSITE" id="PS00093">
    <property type="entry name" value="N4_MTASE"/>
    <property type="match status" value="1"/>
</dbReference>
<dbReference type="GO" id="GO:0015667">
    <property type="term" value="F:site-specific DNA-methyltransferase (cytosine-N4-specific) activity"/>
    <property type="evidence" value="ECO:0007669"/>
    <property type="project" value="UniProtKB-EC"/>
</dbReference>
<dbReference type="Gene3D" id="3.40.50.150">
    <property type="entry name" value="Vaccinia Virus protein VP39"/>
    <property type="match status" value="2"/>
</dbReference>
<dbReference type="GO" id="GO:0003677">
    <property type="term" value="F:DNA binding"/>
    <property type="evidence" value="ECO:0007669"/>
    <property type="project" value="UniProtKB-KW"/>
</dbReference>
<accession>A0A3D3R5N0</accession>
<comment type="catalytic activity">
    <reaction evidence="7">
        <text>a 2'-deoxycytidine in DNA + S-adenosyl-L-methionine = an N(4)-methyl-2'-deoxycytidine in DNA + S-adenosyl-L-homocysteine + H(+)</text>
        <dbReference type="Rhea" id="RHEA:16857"/>
        <dbReference type="Rhea" id="RHEA-COMP:11369"/>
        <dbReference type="Rhea" id="RHEA-COMP:13674"/>
        <dbReference type="ChEBI" id="CHEBI:15378"/>
        <dbReference type="ChEBI" id="CHEBI:57856"/>
        <dbReference type="ChEBI" id="CHEBI:59789"/>
        <dbReference type="ChEBI" id="CHEBI:85452"/>
        <dbReference type="ChEBI" id="CHEBI:137933"/>
        <dbReference type="EC" id="2.1.1.113"/>
    </reaction>
</comment>
<dbReference type="Proteomes" id="UP000263642">
    <property type="component" value="Unassembled WGS sequence"/>
</dbReference>
<evidence type="ECO:0000256" key="6">
    <source>
        <dbReference type="ARBA" id="ARBA00023125"/>
    </source>
</evidence>
<dbReference type="GO" id="GO:0009307">
    <property type="term" value="P:DNA restriction-modification system"/>
    <property type="evidence" value="ECO:0007669"/>
    <property type="project" value="UniProtKB-KW"/>
</dbReference>
<name>A0A3D3R5N0_9PLAN</name>
<evidence type="ECO:0000313" key="11">
    <source>
        <dbReference type="EMBL" id="HCO24123.1"/>
    </source>
</evidence>
<feature type="region of interest" description="Disordered" evidence="9">
    <location>
        <begin position="1"/>
        <end position="21"/>
    </location>
</feature>
<evidence type="ECO:0000256" key="5">
    <source>
        <dbReference type="ARBA" id="ARBA00022747"/>
    </source>
</evidence>
<evidence type="ECO:0000256" key="4">
    <source>
        <dbReference type="ARBA" id="ARBA00022691"/>
    </source>
</evidence>
<dbReference type="InterPro" id="IPR002941">
    <property type="entry name" value="DNA_methylase_N4/N6"/>
</dbReference>
<evidence type="ECO:0000256" key="7">
    <source>
        <dbReference type="ARBA" id="ARBA00049120"/>
    </source>
</evidence>
<comment type="similarity">
    <text evidence="1">Belongs to the N(4)/N(6)-methyltransferase family. N(4) subfamily.</text>
</comment>
<evidence type="ECO:0000256" key="2">
    <source>
        <dbReference type="ARBA" id="ARBA00022603"/>
    </source>
</evidence>
<keyword evidence="5" id="KW-0680">Restriction system</keyword>
<dbReference type="CDD" id="cd02440">
    <property type="entry name" value="AdoMet_MTases"/>
    <property type="match status" value="1"/>
</dbReference>
<reference evidence="11 12" key="1">
    <citation type="journal article" date="2018" name="Nat. Biotechnol.">
        <title>A standardized bacterial taxonomy based on genome phylogeny substantially revises the tree of life.</title>
        <authorList>
            <person name="Parks D.H."/>
            <person name="Chuvochina M."/>
            <person name="Waite D.W."/>
            <person name="Rinke C."/>
            <person name="Skarshewski A."/>
            <person name="Chaumeil P.A."/>
            <person name="Hugenholtz P."/>
        </authorList>
    </citation>
    <scope>NUCLEOTIDE SEQUENCE [LARGE SCALE GENOMIC DNA]</scope>
    <source>
        <strain evidence="11">UBA9375</strain>
    </source>
</reference>
<evidence type="ECO:0000256" key="8">
    <source>
        <dbReference type="RuleBase" id="RU362026"/>
    </source>
</evidence>
<dbReference type="Pfam" id="PF01555">
    <property type="entry name" value="N6_N4_Mtase"/>
    <property type="match status" value="2"/>
</dbReference>
<dbReference type="InterPro" id="IPR029063">
    <property type="entry name" value="SAM-dependent_MTases_sf"/>
</dbReference>
<evidence type="ECO:0000256" key="3">
    <source>
        <dbReference type="ARBA" id="ARBA00022679"/>
    </source>
</evidence>
<dbReference type="PRINTS" id="PR00508">
    <property type="entry name" value="S21N4MTFRASE"/>
</dbReference>